<comment type="subcellular location">
    <subcellularLocation>
        <location evidence="1">Membrane</location>
        <topology evidence="1">Multi-pass membrane protein</topology>
    </subcellularLocation>
</comment>
<evidence type="ECO:0000256" key="3">
    <source>
        <dbReference type="ARBA" id="ARBA00022692"/>
    </source>
</evidence>
<dbReference type="GO" id="GO:0047184">
    <property type="term" value="F:1-acylglycerophosphocholine O-acyltransferase activity"/>
    <property type="evidence" value="ECO:0007669"/>
    <property type="project" value="TreeGrafter"/>
</dbReference>
<accession>A0A2H3JN55</accession>
<name>A0A2H3JN55_WOLCO</name>
<proteinExistence type="predicted"/>
<reference evidence="8 9" key="1">
    <citation type="journal article" date="2012" name="Science">
        <title>The Paleozoic origin of enzymatic lignin decomposition reconstructed from 31 fungal genomes.</title>
        <authorList>
            <person name="Floudas D."/>
            <person name="Binder M."/>
            <person name="Riley R."/>
            <person name="Barry K."/>
            <person name="Blanchette R.A."/>
            <person name="Henrissat B."/>
            <person name="Martinez A.T."/>
            <person name="Otillar R."/>
            <person name="Spatafora J.W."/>
            <person name="Yadav J.S."/>
            <person name="Aerts A."/>
            <person name="Benoit I."/>
            <person name="Boyd A."/>
            <person name="Carlson A."/>
            <person name="Copeland A."/>
            <person name="Coutinho P.M."/>
            <person name="de Vries R.P."/>
            <person name="Ferreira P."/>
            <person name="Findley K."/>
            <person name="Foster B."/>
            <person name="Gaskell J."/>
            <person name="Glotzer D."/>
            <person name="Gorecki P."/>
            <person name="Heitman J."/>
            <person name="Hesse C."/>
            <person name="Hori C."/>
            <person name="Igarashi K."/>
            <person name="Jurgens J.A."/>
            <person name="Kallen N."/>
            <person name="Kersten P."/>
            <person name="Kohler A."/>
            <person name="Kuees U."/>
            <person name="Kumar T.K.A."/>
            <person name="Kuo A."/>
            <person name="LaButti K."/>
            <person name="Larrondo L.F."/>
            <person name="Lindquist E."/>
            <person name="Ling A."/>
            <person name="Lombard V."/>
            <person name="Lucas S."/>
            <person name="Lundell T."/>
            <person name="Martin R."/>
            <person name="McLaughlin D.J."/>
            <person name="Morgenstern I."/>
            <person name="Morin E."/>
            <person name="Murat C."/>
            <person name="Nagy L.G."/>
            <person name="Nolan M."/>
            <person name="Ohm R.A."/>
            <person name="Patyshakuliyeva A."/>
            <person name="Rokas A."/>
            <person name="Ruiz-Duenas F.J."/>
            <person name="Sabat G."/>
            <person name="Salamov A."/>
            <person name="Samejima M."/>
            <person name="Schmutz J."/>
            <person name="Slot J.C."/>
            <person name="St John F."/>
            <person name="Stenlid J."/>
            <person name="Sun H."/>
            <person name="Sun S."/>
            <person name="Syed K."/>
            <person name="Tsang A."/>
            <person name="Wiebenga A."/>
            <person name="Young D."/>
            <person name="Pisabarro A."/>
            <person name="Eastwood D.C."/>
            <person name="Martin F."/>
            <person name="Cullen D."/>
            <person name="Grigoriev I.V."/>
            <person name="Hibbett D.S."/>
        </authorList>
    </citation>
    <scope>NUCLEOTIDE SEQUENCE [LARGE SCALE GENOMIC DNA]</scope>
    <source>
        <strain evidence="8 9">MD-104</strain>
    </source>
</reference>
<sequence>MDGPFRFAASAVGASVDQVKLISCLLISYPLGSVFIRIPVTCPNWRHFFNVAITSFYLLPVLNMWTAYLQLLADVLITYFLAARVKSSYMPWVVFAIIMGHLTTNHVIRALYSLSYETFEITGPQMVLTMKLTTFAFNVLDGRRPAGELDEWQTEKRIVEYPSLLAFLGYAFWFPGFLVGPSLEYANYDTLIHGTLFKALENDKEHAKSIRQRKLIPKGRKRVAYRRMLYGLIFLGAYVTFGGSYNIGVVVQDWFAKRSLFYRIGYLQICGFFERTKYYAVWTLTEGAAILTGFGFSGFTPAGKSRWAGAANVDIYHIELAPNFKVLLDSWNMKTNVWLRECIYKRVTPKGKKPGFRSSMITFVTSAFWHGVAGGYYLTFAFGGFIQTAQRLARKQIRPLFLPATYVAAKHSPPPPQTLAKVAYDVVGTITTLLILNFTVVPFMLLSVHDSLLGWSRLGWYGLVMVGGALVFFYGGGVRLLKRTQAARVKKATALQDKMAAETIDSGTVSDDPGQAPVLPPYDDAAKEFEGTEFMRRVNELQQKGR</sequence>
<protein>
    <submittedName>
        <fullName evidence="8">MBOAT-domain-containing protein</fullName>
    </submittedName>
</protein>
<dbReference type="AlphaFoldDB" id="A0A2H3JN55"/>
<feature type="transmembrane region" description="Helical" evidence="7">
    <location>
        <begin position="367"/>
        <end position="386"/>
    </location>
</feature>
<feature type="transmembrane region" description="Helical" evidence="7">
    <location>
        <begin position="228"/>
        <end position="251"/>
    </location>
</feature>
<keyword evidence="5 7" id="KW-0472">Membrane</keyword>
<gene>
    <name evidence="8" type="ORF">WOLCODRAFT_137333</name>
</gene>
<organism evidence="8 9">
    <name type="scientific">Wolfiporia cocos (strain MD-104)</name>
    <name type="common">Brown rot fungus</name>
    <dbReference type="NCBI Taxonomy" id="742152"/>
    <lineage>
        <taxon>Eukaryota</taxon>
        <taxon>Fungi</taxon>
        <taxon>Dikarya</taxon>
        <taxon>Basidiomycota</taxon>
        <taxon>Agaricomycotina</taxon>
        <taxon>Agaricomycetes</taxon>
        <taxon>Polyporales</taxon>
        <taxon>Phaeolaceae</taxon>
        <taxon>Wolfiporia</taxon>
    </lineage>
</organism>
<dbReference type="OMA" id="WHGTRPG"/>
<dbReference type="GO" id="GO:0003841">
    <property type="term" value="F:1-acylglycerol-3-phosphate O-acyltransferase activity"/>
    <property type="evidence" value="ECO:0007669"/>
    <property type="project" value="TreeGrafter"/>
</dbReference>
<feature type="transmembrane region" description="Helical" evidence="7">
    <location>
        <begin position="422"/>
        <end position="446"/>
    </location>
</feature>
<feature type="transmembrane region" description="Helical" evidence="7">
    <location>
        <begin position="89"/>
        <end position="108"/>
    </location>
</feature>
<dbReference type="GO" id="GO:0005783">
    <property type="term" value="C:endoplasmic reticulum"/>
    <property type="evidence" value="ECO:0007669"/>
    <property type="project" value="TreeGrafter"/>
</dbReference>
<evidence type="ECO:0000256" key="5">
    <source>
        <dbReference type="ARBA" id="ARBA00023136"/>
    </source>
</evidence>
<dbReference type="PANTHER" id="PTHR13906:SF4">
    <property type="entry name" value="LYSOPHOSPHOLIPID ACYLTRANSFERASE 6"/>
    <property type="match status" value="1"/>
</dbReference>
<evidence type="ECO:0000256" key="6">
    <source>
        <dbReference type="ARBA" id="ARBA00023315"/>
    </source>
</evidence>
<dbReference type="GO" id="GO:0016020">
    <property type="term" value="C:membrane"/>
    <property type="evidence" value="ECO:0007669"/>
    <property type="project" value="UniProtKB-SubCell"/>
</dbReference>
<evidence type="ECO:0000256" key="1">
    <source>
        <dbReference type="ARBA" id="ARBA00004141"/>
    </source>
</evidence>
<keyword evidence="4 7" id="KW-1133">Transmembrane helix</keyword>
<keyword evidence="9" id="KW-1185">Reference proteome</keyword>
<dbReference type="EMBL" id="KB468113">
    <property type="protein sequence ID" value="PCH41333.1"/>
    <property type="molecule type" value="Genomic_DNA"/>
</dbReference>
<evidence type="ECO:0000256" key="2">
    <source>
        <dbReference type="ARBA" id="ARBA00022679"/>
    </source>
</evidence>
<evidence type="ECO:0000256" key="7">
    <source>
        <dbReference type="SAM" id="Phobius"/>
    </source>
</evidence>
<dbReference type="Proteomes" id="UP000218811">
    <property type="component" value="Unassembled WGS sequence"/>
</dbReference>
<feature type="transmembrane region" description="Helical" evidence="7">
    <location>
        <begin position="458"/>
        <end position="481"/>
    </location>
</feature>
<feature type="transmembrane region" description="Helical" evidence="7">
    <location>
        <begin position="48"/>
        <end position="69"/>
    </location>
</feature>
<keyword evidence="3 7" id="KW-0812">Transmembrane</keyword>
<evidence type="ECO:0000313" key="8">
    <source>
        <dbReference type="EMBL" id="PCH41333.1"/>
    </source>
</evidence>
<dbReference type="GO" id="GO:0030258">
    <property type="term" value="P:lipid modification"/>
    <property type="evidence" value="ECO:0007669"/>
    <property type="project" value="TreeGrafter"/>
</dbReference>
<dbReference type="OrthoDB" id="286734at2759"/>
<keyword evidence="2" id="KW-0808">Transferase</keyword>
<dbReference type="STRING" id="742152.A0A2H3JN55"/>
<evidence type="ECO:0000313" key="9">
    <source>
        <dbReference type="Proteomes" id="UP000218811"/>
    </source>
</evidence>
<dbReference type="InterPro" id="IPR004299">
    <property type="entry name" value="MBOAT_fam"/>
</dbReference>
<evidence type="ECO:0000256" key="4">
    <source>
        <dbReference type="ARBA" id="ARBA00022989"/>
    </source>
</evidence>
<dbReference type="GO" id="GO:0046474">
    <property type="term" value="P:glycerophospholipid biosynthetic process"/>
    <property type="evidence" value="ECO:0007669"/>
    <property type="project" value="TreeGrafter"/>
</dbReference>
<keyword evidence="6" id="KW-0012">Acyltransferase</keyword>
<dbReference type="Pfam" id="PF03062">
    <property type="entry name" value="MBOAT"/>
    <property type="match status" value="1"/>
</dbReference>
<dbReference type="InterPro" id="IPR049941">
    <property type="entry name" value="LPLAT_7/PORCN-like"/>
</dbReference>
<dbReference type="PANTHER" id="PTHR13906">
    <property type="entry name" value="PORCUPINE"/>
    <property type="match status" value="1"/>
</dbReference>